<dbReference type="AlphaFoldDB" id="A0A101FSW4"/>
<sequence length="93" mass="10294">MTAGEKLEWRAETEDHGAGDIILPGGERAHYCVAYSLFIALVYSDGNPNEDIRGMLEPWAKMEPNPAQHGEMVATVCRETQWICGDGNADERT</sequence>
<protein>
    <submittedName>
        <fullName evidence="1">Uncharacterized protein</fullName>
    </submittedName>
</protein>
<dbReference type="Proteomes" id="UP000057043">
    <property type="component" value="Unassembled WGS sequence"/>
</dbReference>
<evidence type="ECO:0000313" key="2">
    <source>
        <dbReference type="EMBL" id="KUK95988.1"/>
    </source>
</evidence>
<proteinExistence type="predicted"/>
<accession>A0A101FSW4</accession>
<gene>
    <name evidence="1" type="ORF">XD72_1760</name>
    <name evidence="2" type="ORF">XE07_1424</name>
</gene>
<dbReference type="EMBL" id="LGHB01000022">
    <property type="protein sequence ID" value="KUK95988.1"/>
    <property type="molecule type" value="Genomic_DNA"/>
</dbReference>
<comment type="caution">
    <text evidence="1">The sequence shown here is derived from an EMBL/GenBank/DDBJ whole genome shotgun (WGS) entry which is preliminary data.</text>
</comment>
<dbReference type="EMBL" id="LGFT01000044">
    <property type="protein sequence ID" value="KUK43860.1"/>
    <property type="molecule type" value="Genomic_DNA"/>
</dbReference>
<evidence type="ECO:0000313" key="3">
    <source>
        <dbReference type="Proteomes" id="UP000053961"/>
    </source>
</evidence>
<evidence type="ECO:0000313" key="1">
    <source>
        <dbReference type="EMBL" id="KUK43860.1"/>
    </source>
</evidence>
<reference evidence="2" key="1">
    <citation type="journal article" date="2015" name="MBio">
        <title>Genome-resolved metagenomic analysis reveals roles for candidate phyla and other microbial community members in biogeochemical transformations in oil reservoirs.</title>
        <authorList>
            <person name="Hu P."/>
            <person name="Tom L."/>
            <person name="Singh A."/>
            <person name="Thomas B.C."/>
            <person name="Baker B.J."/>
            <person name="Piceno Y.M."/>
            <person name="Andersen G.L."/>
            <person name="Banfield J.F."/>
        </authorList>
    </citation>
    <scope>NUCLEOTIDE SEQUENCE [LARGE SCALE GENOMIC DNA]</scope>
    <source>
        <strain evidence="2">56_747</strain>
    </source>
</reference>
<name>A0A101FSW4_9EURY</name>
<organism evidence="1 4">
    <name type="scientific">Methanothrix harundinacea</name>
    <dbReference type="NCBI Taxonomy" id="301375"/>
    <lineage>
        <taxon>Archaea</taxon>
        <taxon>Methanobacteriati</taxon>
        <taxon>Methanobacteriota</taxon>
        <taxon>Stenosarchaea group</taxon>
        <taxon>Methanomicrobia</taxon>
        <taxon>Methanotrichales</taxon>
        <taxon>Methanotrichaceae</taxon>
        <taxon>Methanothrix</taxon>
    </lineage>
</organism>
<dbReference type="Proteomes" id="UP000053961">
    <property type="component" value="Unassembled WGS sequence"/>
</dbReference>
<evidence type="ECO:0000313" key="4">
    <source>
        <dbReference type="Proteomes" id="UP000057043"/>
    </source>
</evidence>
<dbReference type="PATRIC" id="fig|301375.6.peg.551"/>
<reference evidence="3 4" key="2">
    <citation type="journal article" date="2015" name="MBio">
        <title>Genome-Resolved Metagenomic Analysis Reveals Roles for Candidate Phyla and Other Microbial Community Members in Biogeochemical Transformations in Oil Reservoirs.</title>
        <authorList>
            <person name="Hu P."/>
            <person name="Tom L."/>
            <person name="Singh A."/>
            <person name="Thomas B.C."/>
            <person name="Baker B.J."/>
            <person name="Piceno Y.M."/>
            <person name="Andersen G.L."/>
            <person name="Banfield J.F."/>
        </authorList>
    </citation>
    <scope>NUCLEOTIDE SEQUENCE [LARGE SCALE GENOMIC DNA]</scope>
    <source>
        <strain evidence="1">57_489</strain>
    </source>
</reference>